<keyword evidence="5 7" id="KW-0472">Membrane</keyword>
<feature type="compositionally biased region" description="Polar residues" evidence="6">
    <location>
        <begin position="39"/>
        <end position="49"/>
    </location>
</feature>
<feature type="transmembrane region" description="Helical" evidence="7">
    <location>
        <begin position="1138"/>
        <end position="1162"/>
    </location>
</feature>
<keyword evidence="4 7" id="KW-1133">Transmembrane helix</keyword>
<evidence type="ECO:0000313" key="9">
    <source>
        <dbReference type="EMBL" id="VVC45320.1"/>
    </source>
</evidence>
<keyword evidence="3 7" id="KW-0812">Transmembrane</keyword>
<dbReference type="Proteomes" id="UP000325440">
    <property type="component" value="Unassembled WGS sequence"/>
</dbReference>
<evidence type="ECO:0000256" key="1">
    <source>
        <dbReference type="ARBA" id="ARBA00004141"/>
    </source>
</evidence>
<sequence length="1267" mass="144826">MQGDHHAQPSDDRQMRRRSRTVSWDHSVRPDRGVHLQPQDPTSPSLQGSSILELFDNDEDDSAMSNSRKHSVERFNFEVNQAHTDKNDEDYSASVNAVLYRRLSIKKGKHQKQRRSSSPMSSMMTDDVSQLSNRRRSSAFTISSGDTTINIEEDSLSEEQLFENIRLHKEVLGSVCLQPWPMRRKMKLVQQAKEYVKKHEGQLQERLAMKKNTWNLWARFKIFIVKKWQHTKRKTANVISQLIPWEQTIKEIESQFGTMVASYFTFLRWLLWVNLVISMLLAVFVIVPEVLTTSKENTGDRKRLLPDEEPLSMNFLDWWNFEGVLKQSPIFYGFYSNRSNSDSGYQLPTAYFITGLVIYIYSFVAILRKMAANSRLSKLSEKDDECVFTWKLFTGWDYMIGNEETAINRISSIILGFKEALLEETERMKNKLNWKVVLLRIFVNLIVICMLGYSIYAITYMEEISIVKTLIEELFPPVFEKLGILEYYHPRTALRLLLARIMALILFNLYAMTFSLFNDISEYTKMLDKFKPLNSTIFATTPGSIFSTTTTRALITTAALLNSTVTTPMTTPTQIPMAMMISPTTNMTSLPPPINNHRDVQSECLPFEIREVIACSIPKNSQVVEHLTVPNAPIGSVIYSTTVQNGTTSDTKRVQNIPANNSETVQNMNVVHSTSVQNEPVVYSETIVQNGITSESKTVQKISAVDTEIVLNETTSDSKTVQNRTTSDSKTVQHITAVDSETMQIGTATYPKEMQNMNVIYSTTEQNGPATTVPEPTDVSAIGSTVDNFLTVQTTTIRPLTVPTEWAVPTSSSIATTDGNPIYDKSTSATSETTVVKSTSSPTDETTLDDSFSSLITDIPYQQMNEILRDGRRVKRTLQIVLNDTHCFRIVCLNNVSKKSNSRETTIRFNITDSINYVCWFSIAGYSMTTELEFDAPGEDYSLNVISLPLLNRTELRKLCWETYFGQELVKTTIMELVTTIVRTCFGDFLVALFVRYMNRCWCWDLEKRYPQYEEFRIAENILQLINNQGMVWMGMFFSPGLPIINVLNLMIMMYVRSWTILTCNVPHEIVFRASRSNNFYLCLLLIMLFLCVLPVGYAIVWIEPSWHCGPFSQYNKIYHIFTHSIKEAVPSPVVHSVFGYIASPSFIIPLLLLLILVIYYLTSFTSSLREANTDLKIQLRQERTEERRKMFLLVNNKNRGDGGNEDEEDYTCLDTTLSKWKQIMPDNKFSMDGSNCVDGLAKKKQTENEVLDKVGKKPVHNKTNNL</sequence>
<feature type="domain" description="TMC" evidence="8">
    <location>
        <begin position="960"/>
        <end position="1075"/>
    </location>
</feature>
<feature type="region of interest" description="Disordered" evidence="6">
    <location>
        <begin position="1"/>
        <end position="49"/>
    </location>
</feature>
<proteinExistence type="inferred from homology"/>
<organism evidence="9 10">
    <name type="scientific">Cinara cedri</name>
    <dbReference type="NCBI Taxonomy" id="506608"/>
    <lineage>
        <taxon>Eukaryota</taxon>
        <taxon>Metazoa</taxon>
        <taxon>Ecdysozoa</taxon>
        <taxon>Arthropoda</taxon>
        <taxon>Hexapoda</taxon>
        <taxon>Insecta</taxon>
        <taxon>Pterygota</taxon>
        <taxon>Neoptera</taxon>
        <taxon>Paraneoptera</taxon>
        <taxon>Hemiptera</taxon>
        <taxon>Sternorrhyncha</taxon>
        <taxon>Aphidomorpha</taxon>
        <taxon>Aphidoidea</taxon>
        <taxon>Aphididae</taxon>
        <taxon>Lachninae</taxon>
        <taxon>Cinara</taxon>
    </lineage>
</organism>
<protein>
    <recommendedName>
        <fullName evidence="8">TMC domain-containing protein</fullName>
    </recommendedName>
</protein>
<dbReference type="InterPro" id="IPR038900">
    <property type="entry name" value="TMC"/>
</dbReference>
<dbReference type="GO" id="GO:0005886">
    <property type="term" value="C:plasma membrane"/>
    <property type="evidence" value="ECO:0007669"/>
    <property type="project" value="InterPro"/>
</dbReference>
<reference evidence="9 10" key="1">
    <citation type="submission" date="2019-08" db="EMBL/GenBank/DDBJ databases">
        <authorList>
            <person name="Alioto T."/>
            <person name="Alioto T."/>
            <person name="Gomez Garrido J."/>
        </authorList>
    </citation>
    <scope>NUCLEOTIDE SEQUENCE [LARGE SCALE GENOMIC DNA]</scope>
</reference>
<feature type="transmembrane region" description="Helical" evidence="7">
    <location>
        <begin position="1080"/>
        <end position="1103"/>
    </location>
</feature>
<name>A0A5E4NNK7_9HEMI</name>
<feature type="region of interest" description="Disordered" evidence="6">
    <location>
        <begin position="106"/>
        <end position="136"/>
    </location>
</feature>
<dbReference type="PANTHER" id="PTHR23302">
    <property type="entry name" value="TRANSMEMBRANE CHANNEL-RELATED"/>
    <property type="match status" value="1"/>
</dbReference>
<dbReference type="PANTHER" id="PTHR23302:SF40">
    <property type="entry name" value="TRANSMEMBRANE CHANNEL-LIKE PROTEIN"/>
    <property type="match status" value="1"/>
</dbReference>
<evidence type="ECO:0000256" key="7">
    <source>
        <dbReference type="SAM" id="Phobius"/>
    </source>
</evidence>
<dbReference type="Pfam" id="PF07810">
    <property type="entry name" value="TMC"/>
    <property type="match status" value="1"/>
</dbReference>
<evidence type="ECO:0000313" key="10">
    <source>
        <dbReference type="Proteomes" id="UP000325440"/>
    </source>
</evidence>
<feature type="transmembrane region" description="Helical" evidence="7">
    <location>
        <begin position="437"/>
        <end position="458"/>
    </location>
</feature>
<feature type="transmembrane region" description="Helical" evidence="7">
    <location>
        <begin position="497"/>
        <end position="517"/>
    </location>
</feature>
<feature type="transmembrane region" description="Helical" evidence="7">
    <location>
        <begin position="349"/>
        <end position="367"/>
    </location>
</feature>
<evidence type="ECO:0000256" key="3">
    <source>
        <dbReference type="ARBA" id="ARBA00022692"/>
    </source>
</evidence>
<accession>A0A5E4NNK7</accession>
<feature type="compositionally biased region" description="Basic and acidic residues" evidence="6">
    <location>
        <begin position="1"/>
        <end position="14"/>
    </location>
</feature>
<gene>
    <name evidence="9" type="ORF">CINCED_3A016848</name>
</gene>
<evidence type="ECO:0000256" key="6">
    <source>
        <dbReference type="SAM" id="MobiDB-lite"/>
    </source>
</evidence>
<evidence type="ECO:0000259" key="8">
    <source>
        <dbReference type="Pfam" id="PF07810"/>
    </source>
</evidence>
<keyword evidence="10" id="KW-1185">Reference proteome</keyword>
<comment type="subcellular location">
    <subcellularLocation>
        <location evidence="1">Membrane</location>
        <topology evidence="1">Multi-pass membrane protein</topology>
    </subcellularLocation>
</comment>
<dbReference type="GO" id="GO:0008381">
    <property type="term" value="F:mechanosensitive monoatomic ion channel activity"/>
    <property type="evidence" value="ECO:0007669"/>
    <property type="project" value="TreeGrafter"/>
</dbReference>
<evidence type="ECO:0000256" key="2">
    <source>
        <dbReference type="ARBA" id="ARBA00006510"/>
    </source>
</evidence>
<feature type="compositionally biased region" description="Polar residues" evidence="6">
    <location>
        <begin position="127"/>
        <end position="136"/>
    </location>
</feature>
<feature type="compositionally biased region" description="Basic residues" evidence="6">
    <location>
        <begin position="106"/>
        <end position="115"/>
    </location>
</feature>
<comment type="similarity">
    <text evidence="2">Belongs to the TMC family.</text>
</comment>
<evidence type="ECO:0000256" key="4">
    <source>
        <dbReference type="ARBA" id="ARBA00022989"/>
    </source>
</evidence>
<dbReference type="AlphaFoldDB" id="A0A5E4NNK7"/>
<feature type="transmembrane region" description="Helical" evidence="7">
    <location>
        <begin position="1031"/>
        <end position="1052"/>
    </location>
</feature>
<evidence type="ECO:0000256" key="5">
    <source>
        <dbReference type="ARBA" id="ARBA00023136"/>
    </source>
</evidence>
<dbReference type="EMBL" id="CABPRJ010002399">
    <property type="protein sequence ID" value="VVC45320.1"/>
    <property type="molecule type" value="Genomic_DNA"/>
</dbReference>
<feature type="transmembrane region" description="Helical" evidence="7">
    <location>
        <begin position="269"/>
        <end position="287"/>
    </location>
</feature>
<dbReference type="InterPro" id="IPR012496">
    <property type="entry name" value="TMC_dom"/>
</dbReference>